<dbReference type="PANTHER" id="PTHR43582:SF2">
    <property type="entry name" value="LINEARMYCIN RESISTANCE ATP-BINDING PROTEIN LNRL"/>
    <property type="match status" value="1"/>
</dbReference>
<reference evidence="1 2" key="1">
    <citation type="submission" date="2017-06" db="EMBL/GenBank/DDBJ databases">
        <title>Isolation and characterization of a thermophilic and butanogenic Thermoanaerobacterium thermosaccharolyticum M5 capable of efficient degradation of hemicellulose.</title>
        <authorList>
            <person name="Xin F."/>
            <person name="Jiang Y."/>
        </authorList>
    </citation>
    <scope>NUCLEOTIDE SEQUENCE [LARGE SCALE GENOMIC DNA]</scope>
    <source>
        <strain evidence="1 2">M5</strain>
    </source>
</reference>
<organism evidence="1 2">
    <name type="scientific">Thermoanaerobacterium thermosaccharolyticum</name>
    <name type="common">Clostridium thermosaccharolyticum</name>
    <dbReference type="NCBI Taxonomy" id="1517"/>
    <lineage>
        <taxon>Bacteria</taxon>
        <taxon>Bacillati</taxon>
        <taxon>Bacillota</taxon>
        <taxon>Clostridia</taxon>
        <taxon>Thermoanaerobacterales</taxon>
        <taxon>Thermoanaerobacteraceae</taxon>
        <taxon>Thermoanaerobacterium</taxon>
    </lineage>
</organism>
<sequence>MNFSIEIKNLKKKFRDFEAVGGITFNVEKGEVFGLLGPNGAGKTTTIRMITTLMPPTSGEIFVAGYDAKKYGATIRKYIGYVPQALSADSTLTGYENLLFVAKLLRLNKKEREERIDYILNILNLKDAENRLIKEYSGGMIRRLEIGQAIIHRPEVLILDEPTVGLDPVARLNVWKVLETLRKETGLTILITTHYMEEAEAICGRIAIMNSGKIAAMGTPEELKLKTGNPDATLEDVFTFFTGNQLESGGSYRETSQLRKRIQRFS</sequence>
<evidence type="ECO:0000313" key="2">
    <source>
        <dbReference type="Proteomes" id="UP000215301"/>
    </source>
</evidence>
<protein>
    <submittedName>
        <fullName evidence="1">Multidrug ABC transporter ATP-binding protein</fullName>
    </submittedName>
</protein>
<dbReference type="AlphaFoldDB" id="A0A231VD53"/>
<dbReference type="InterPro" id="IPR003593">
    <property type="entry name" value="AAA+_ATPase"/>
</dbReference>
<proteinExistence type="predicted"/>
<dbReference type="RefSeq" id="WP_094046281.1">
    <property type="nucleotide sequence ID" value="NZ_CP116969.1"/>
</dbReference>
<gene>
    <name evidence="1" type="ORF">CE561_11490</name>
</gene>
<dbReference type="InterPro" id="IPR003439">
    <property type="entry name" value="ABC_transporter-like_ATP-bd"/>
</dbReference>
<dbReference type="InterPro" id="IPR027417">
    <property type="entry name" value="P-loop_NTPase"/>
</dbReference>
<dbReference type="SUPFAM" id="SSF52540">
    <property type="entry name" value="P-loop containing nucleoside triphosphate hydrolases"/>
    <property type="match status" value="1"/>
</dbReference>
<dbReference type="PROSITE" id="PS00211">
    <property type="entry name" value="ABC_TRANSPORTER_1"/>
    <property type="match status" value="1"/>
</dbReference>
<evidence type="ECO:0000313" key="1">
    <source>
        <dbReference type="EMBL" id="OXT06115.1"/>
    </source>
</evidence>
<dbReference type="InterPro" id="IPR017871">
    <property type="entry name" value="ABC_transporter-like_CS"/>
</dbReference>
<dbReference type="SMART" id="SM00382">
    <property type="entry name" value="AAA"/>
    <property type="match status" value="1"/>
</dbReference>
<dbReference type="PROSITE" id="PS50893">
    <property type="entry name" value="ABC_TRANSPORTER_2"/>
    <property type="match status" value="1"/>
</dbReference>
<accession>A0A231VD53</accession>
<dbReference type="Proteomes" id="UP000215301">
    <property type="component" value="Unassembled WGS sequence"/>
</dbReference>
<dbReference type="Gene3D" id="3.40.50.300">
    <property type="entry name" value="P-loop containing nucleotide triphosphate hydrolases"/>
    <property type="match status" value="1"/>
</dbReference>
<dbReference type="GO" id="GO:0005524">
    <property type="term" value="F:ATP binding"/>
    <property type="evidence" value="ECO:0007669"/>
    <property type="project" value="UniProtKB-KW"/>
</dbReference>
<comment type="caution">
    <text evidence="1">The sequence shown here is derived from an EMBL/GenBank/DDBJ whole genome shotgun (WGS) entry which is preliminary data.</text>
</comment>
<dbReference type="GO" id="GO:0016887">
    <property type="term" value="F:ATP hydrolysis activity"/>
    <property type="evidence" value="ECO:0007669"/>
    <property type="project" value="InterPro"/>
</dbReference>
<keyword evidence="1" id="KW-0547">Nucleotide-binding</keyword>
<dbReference type="PANTHER" id="PTHR43582">
    <property type="entry name" value="LINEARMYCIN RESISTANCE ATP-BINDING PROTEIN LNRL"/>
    <property type="match status" value="1"/>
</dbReference>
<keyword evidence="1" id="KW-0067">ATP-binding</keyword>
<name>A0A231VD53_THETR</name>
<dbReference type="Pfam" id="PF00005">
    <property type="entry name" value="ABC_tran"/>
    <property type="match status" value="1"/>
</dbReference>
<dbReference type="EMBL" id="NKHD01000035">
    <property type="protein sequence ID" value="OXT06115.1"/>
    <property type="molecule type" value="Genomic_DNA"/>
</dbReference>